<reference evidence="1" key="2">
    <citation type="submission" date="2023-05" db="EMBL/GenBank/DDBJ databases">
        <authorList>
            <person name="Schelkunov M.I."/>
        </authorList>
    </citation>
    <scope>NUCLEOTIDE SEQUENCE</scope>
    <source>
        <strain evidence="1">Hsosn_3</strain>
        <tissue evidence="1">Leaf</tissue>
    </source>
</reference>
<sequence length="193" mass="21409">MTPGELLVVNEAAQLKECESTIPLQLLGLHHAMPILVGDERQHLAMVQSKKGLTQGWHWGSAGHFVEGNIYGSGSYAFLNMSNGRGKFNSRYGMKNAEEVDVVAELEARLFRESISKKKQKLVLDTKARDWLYDANRARVLADPLANAGKSLSRQLAAMSPRNEARPWPSKMIPAIGDALHLQHTKTEEVHLA</sequence>
<evidence type="ECO:0000313" key="1">
    <source>
        <dbReference type="EMBL" id="KAK1383441.1"/>
    </source>
</evidence>
<reference evidence="1" key="1">
    <citation type="submission" date="2023-02" db="EMBL/GenBank/DDBJ databases">
        <title>Genome of toxic invasive species Heracleum sosnowskyi carries increased number of genes despite the absence of recent whole-genome duplications.</title>
        <authorList>
            <person name="Schelkunov M."/>
            <person name="Shtratnikova V."/>
            <person name="Makarenko M."/>
            <person name="Klepikova A."/>
            <person name="Omelchenko D."/>
            <person name="Novikova G."/>
            <person name="Obukhova E."/>
            <person name="Bogdanov V."/>
            <person name="Penin A."/>
            <person name="Logacheva M."/>
        </authorList>
    </citation>
    <scope>NUCLEOTIDE SEQUENCE</scope>
    <source>
        <strain evidence="1">Hsosn_3</strain>
        <tissue evidence="1">Leaf</tissue>
    </source>
</reference>
<dbReference type="PANTHER" id="PTHR10887">
    <property type="entry name" value="DNA2/NAM7 HELICASE FAMILY"/>
    <property type="match status" value="1"/>
</dbReference>
<dbReference type="AlphaFoldDB" id="A0AAD8IEB9"/>
<accession>A0AAD8IEB9</accession>
<evidence type="ECO:0000313" key="2">
    <source>
        <dbReference type="Proteomes" id="UP001237642"/>
    </source>
</evidence>
<dbReference type="InterPro" id="IPR045055">
    <property type="entry name" value="DNA2/NAM7-like"/>
</dbReference>
<dbReference type="InterPro" id="IPR027417">
    <property type="entry name" value="P-loop_NTPase"/>
</dbReference>
<dbReference type="Proteomes" id="UP001237642">
    <property type="component" value="Unassembled WGS sequence"/>
</dbReference>
<dbReference type="EMBL" id="JAUIZM010000005">
    <property type="protein sequence ID" value="KAK1383441.1"/>
    <property type="molecule type" value="Genomic_DNA"/>
</dbReference>
<proteinExistence type="predicted"/>
<protein>
    <recommendedName>
        <fullName evidence="3">DNA2/NAM7 helicase helicase domain-containing protein</fullName>
    </recommendedName>
</protein>
<dbReference type="PANTHER" id="PTHR10887:SF522">
    <property type="entry name" value="P-LOOP CONTAINING NUCLEOSIDE TRIPHOSPHATE HYDROLASES SUPERFAMILY PROTEIN"/>
    <property type="match status" value="1"/>
</dbReference>
<keyword evidence="2" id="KW-1185">Reference proteome</keyword>
<organism evidence="1 2">
    <name type="scientific">Heracleum sosnowskyi</name>
    <dbReference type="NCBI Taxonomy" id="360622"/>
    <lineage>
        <taxon>Eukaryota</taxon>
        <taxon>Viridiplantae</taxon>
        <taxon>Streptophyta</taxon>
        <taxon>Embryophyta</taxon>
        <taxon>Tracheophyta</taxon>
        <taxon>Spermatophyta</taxon>
        <taxon>Magnoliopsida</taxon>
        <taxon>eudicotyledons</taxon>
        <taxon>Gunneridae</taxon>
        <taxon>Pentapetalae</taxon>
        <taxon>asterids</taxon>
        <taxon>campanulids</taxon>
        <taxon>Apiales</taxon>
        <taxon>Apiaceae</taxon>
        <taxon>Apioideae</taxon>
        <taxon>apioid superclade</taxon>
        <taxon>Tordylieae</taxon>
        <taxon>Tordyliinae</taxon>
        <taxon>Heracleum</taxon>
    </lineage>
</organism>
<evidence type="ECO:0008006" key="3">
    <source>
        <dbReference type="Google" id="ProtNLM"/>
    </source>
</evidence>
<name>A0AAD8IEB9_9APIA</name>
<gene>
    <name evidence="1" type="ORF">POM88_021176</name>
</gene>
<comment type="caution">
    <text evidence="1">The sequence shown here is derived from an EMBL/GenBank/DDBJ whole genome shotgun (WGS) entry which is preliminary data.</text>
</comment>
<dbReference type="Gene3D" id="3.40.50.300">
    <property type="entry name" value="P-loop containing nucleotide triphosphate hydrolases"/>
    <property type="match status" value="1"/>
</dbReference>